<accession>A0A0G0PKQ5</accession>
<evidence type="ECO:0000313" key="2">
    <source>
        <dbReference type="Proteomes" id="UP000034793"/>
    </source>
</evidence>
<feature type="non-terminal residue" evidence="1">
    <location>
        <position position="1"/>
    </location>
</feature>
<gene>
    <name evidence="1" type="ORF">UT61_C0042G0014</name>
</gene>
<organism evidence="1 2">
    <name type="scientific">Candidatus Woesebacteria bacterium GW2011_GWA1_39_8</name>
    <dbReference type="NCBI Taxonomy" id="1618552"/>
    <lineage>
        <taxon>Bacteria</taxon>
        <taxon>Candidatus Woeseibacteriota</taxon>
    </lineage>
</organism>
<dbReference type="AlphaFoldDB" id="A0A0G0PKQ5"/>
<reference evidence="1 2" key="1">
    <citation type="journal article" date="2015" name="Nature">
        <title>rRNA introns, odd ribosomes, and small enigmatic genomes across a large radiation of phyla.</title>
        <authorList>
            <person name="Brown C.T."/>
            <person name="Hug L.A."/>
            <person name="Thomas B.C."/>
            <person name="Sharon I."/>
            <person name="Castelle C.J."/>
            <person name="Singh A."/>
            <person name="Wilkins M.J."/>
            <person name="Williams K.H."/>
            <person name="Banfield J.F."/>
        </authorList>
    </citation>
    <scope>NUCLEOTIDE SEQUENCE [LARGE SCALE GENOMIC DNA]</scope>
</reference>
<sequence length="71" mass="7708">MASDDSINSIIDWYKGMLTKLGFTITNAETTINRGKDQVQITGTKSNSTVTVEIQKIQATSSATIDVDIVQ</sequence>
<dbReference type="Proteomes" id="UP000034793">
    <property type="component" value="Unassembled WGS sequence"/>
</dbReference>
<comment type="caution">
    <text evidence="1">The sequence shown here is derived from an EMBL/GenBank/DDBJ whole genome shotgun (WGS) entry which is preliminary data.</text>
</comment>
<proteinExistence type="predicted"/>
<name>A0A0G0PKQ5_9BACT</name>
<evidence type="ECO:0000313" key="1">
    <source>
        <dbReference type="EMBL" id="KKR28779.1"/>
    </source>
</evidence>
<protein>
    <submittedName>
        <fullName evidence="1">Uncharacterized protein</fullName>
    </submittedName>
</protein>
<dbReference type="EMBL" id="LBXL01000042">
    <property type="protein sequence ID" value="KKR28779.1"/>
    <property type="molecule type" value="Genomic_DNA"/>
</dbReference>